<dbReference type="InterPro" id="IPR011008">
    <property type="entry name" value="Dimeric_a/b-barrel"/>
</dbReference>
<dbReference type="Pfam" id="PF03795">
    <property type="entry name" value="YCII"/>
    <property type="match status" value="1"/>
</dbReference>
<evidence type="ECO:0000256" key="1">
    <source>
        <dbReference type="ARBA" id="ARBA00007689"/>
    </source>
</evidence>
<dbReference type="Gene3D" id="3.30.70.1060">
    <property type="entry name" value="Dimeric alpha+beta barrel"/>
    <property type="match status" value="1"/>
</dbReference>
<evidence type="ECO:0000313" key="3">
    <source>
        <dbReference type="EMBL" id="MBO2448889.1"/>
    </source>
</evidence>
<dbReference type="RefSeq" id="WP_208256549.1">
    <property type="nucleotide sequence ID" value="NZ_JAGEOJ010000006.1"/>
</dbReference>
<reference evidence="3" key="1">
    <citation type="submission" date="2021-03" db="EMBL/GenBank/DDBJ databases">
        <authorList>
            <person name="Kanchanasin P."/>
            <person name="Saeng-In P."/>
            <person name="Phongsopitanun W."/>
            <person name="Yuki M."/>
            <person name="Kudo T."/>
            <person name="Ohkuma M."/>
            <person name="Tanasupawat S."/>
        </authorList>
    </citation>
    <scope>NUCLEOTIDE SEQUENCE</scope>
    <source>
        <strain evidence="3">GKU 128</strain>
    </source>
</reference>
<dbReference type="AlphaFoldDB" id="A0A939PFQ3"/>
<sequence length="85" mass="9686">MYALELTFEQTDERLAARPAHRQYLSQLHDQGRLVMAGPWSDDSGALLLFDTDERGMREIIQSDPYYSTPGVTVAALHHWQPIIS</sequence>
<gene>
    <name evidence="3" type="ORF">J4573_17425</name>
</gene>
<dbReference type="InterPro" id="IPR005545">
    <property type="entry name" value="YCII"/>
</dbReference>
<accession>A0A939PFQ3</accession>
<protein>
    <recommendedName>
        <fullName evidence="2">YCII-related domain-containing protein</fullName>
    </recommendedName>
</protein>
<name>A0A939PFQ3_9ACTN</name>
<feature type="domain" description="YCII-related" evidence="2">
    <location>
        <begin position="7"/>
        <end position="74"/>
    </location>
</feature>
<dbReference type="SUPFAM" id="SSF54909">
    <property type="entry name" value="Dimeric alpha+beta barrel"/>
    <property type="match status" value="1"/>
</dbReference>
<comment type="similarity">
    <text evidence="1">Belongs to the YciI family.</text>
</comment>
<evidence type="ECO:0000259" key="2">
    <source>
        <dbReference type="Pfam" id="PF03795"/>
    </source>
</evidence>
<keyword evidence="4" id="KW-1185">Reference proteome</keyword>
<evidence type="ECO:0000313" key="4">
    <source>
        <dbReference type="Proteomes" id="UP000669179"/>
    </source>
</evidence>
<dbReference type="EMBL" id="JAGEOJ010000006">
    <property type="protein sequence ID" value="MBO2448889.1"/>
    <property type="molecule type" value="Genomic_DNA"/>
</dbReference>
<proteinExistence type="inferred from homology"/>
<dbReference type="Proteomes" id="UP000669179">
    <property type="component" value="Unassembled WGS sequence"/>
</dbReference>
<comment type="caution">
    <text evidence="3">The sequence shown here is derived from an EMBL/GenBank/DDBJ whole genome shotgun (WGS) entry which is preliminary data.</text>
</comment>
<organism evidence="3 4">
    <name type="scientific">Actinomadura barringtoniae</name>
    <dbReference type="NCBI Taxonomy" id="1427535"/>
    <lineage>
        <taxon>Bacteria</taxon>
        <taxon>Bacillati</taxon>
        <taxon>Actinomycetota</taxon>
        <taxon>Actinomycetes</taxon>
        <taxon>Streptosporangiales</taxon>
        <taxon>Thermomonosporaceae</taxon>
        <taxon>Actinomadura</taxon>
    </lineage>
</organism>